<evidence type="ECO:0000313" key="4">
    <source>
        <dbReference type="Proteomes" id="UP000278143"/>
    </source>
</evidence>
<evidence type="ECO:0000313" key="3">
    <source>
        <dbReference type="EMBL" id="RKP23430.1"/>
    </source>
</evidence>
<proteinExistence type="predicted"/>
<feature type="compositionally biased region" description="Acidic residues" evidence="1">
    <location>
        <begin position="176"/>
        <end position="187"/>
    </location>
</feature>
<evidence type="ECO:0000259" key="2">
    <source>
        <dbReference type="Pfam" id="PF25320"/>
    </source>
</evidence>
<dbReference type="EMBL" id="KZ990977">
    <property type="protein sequence ID" value="RKP23430.1"/>
    <property type="molecule type" value="Genomic_DNA"/>
</dbReference>
<dbReference type="GO" id="GO:0042162">
    <property type="term" value="F:telomeric DNA binding"/>
    <property type="evidence" value="ECO:0007669"/>
    <property type="project" value="TreeGrafter"/>
</dbReference>
<dbReference type="GO" id="GO:0005829">
    <property type="term" value="C:cytosol"/>
    <property type="evidence" value="ECO:0007669"/>
    <property type="project" value="TreeGrafter"/>
</dbReference>
<keyword evidence="4" id="KW-1185">Reference proteome</keyword>
<dbReference type="Pfam" id="PF25320">
    <property type="entry name" value="TELO2_ARM"/>
    <property type="match status" value="1"/>
</dbReference>
<evidence type="ECO:0000256" key="1">
    <source>
        <dbReference type="SAM" id="MobiDB-lite"/>
    </source>
</evidence>
<dbReference type="PANTHER" id="PTHR15830">
    <property type="entry name" value="TELOMERE LENGTH REGULATION PROTEIN TEL2 FAMILY MEMBER"/>
    <property type="match status" value="1"/>
</dbReference>
<name>A0A4P9YWV4_9FUNG</name>
<organism evidence="3 4">
    <name type="scientific">Syncephalis pseudoplumigaleata</name>
    <dbReference type="NCBI Taxonomy" id="1712513"/>
    <lineage>
        <taxon>Eukaryota</taxon>
        <taxon>Fungi</taxon>
        <taxon>Fungi incertae sedis</taxon>
        <taxon>Zoopagomycota</taxon>
        <taxon>Zoopagomycotina</taxon>
        <taxon>Zoopagomycetes</taxon>
        <taxon>Zoopagales</taxon>
        <taxon>Piptocephalidaceae</taxon>
        <taxon>Syncephalis</taxon>
    </lineage>
</organism>
<dbReference type="GO" id="GO:0051879">
    <property type="term" value="F:Hsp90 protein binding"/>
    <property type="evidence" value="ECO:0007669"/>
    <property type="project" value="TreeGrafter"/>
</dbReference>
<sequence>MLKLLLQELMRCDQDDIHAQLLGQLVGHWGEHAFIQAADRAEQQRMTQIVLAMLRHATPRAVEQVAHTAVFLDAINRRLDSTVGFYRKIGMVTAEAFSAIASPAGNKLNFELDANDDDVILLRKLCSTPELPHTSHAPDDGNDAGEQVASMLHEESNDDGDDGDADPDAIVRPIDELSEEEEEEEEKEALSLMGDWRLRYP</sequence>
<dbReference type="GO" id="GO:0051083">
    <property type="term" value="P:'de novo' cotranslational protein folding"/>
    <property type="evidence" value="ECO:0007669"/>
    <property type="project" value="TreeGrafter"/>
</dbReference>
<feature type="domain" description="TELO2 ARM repeat" evidence="2">
    <location>
        <begin position="13"/>
        <end position="108"/>
    </location>
</feature>
<dbReference type="Proteomes" id="UP000278143">
    <property type="component" value="Unassembled WGS sequence"/>
</dbReference>
<dbReference type="InterPro" id="IPR051970">
    <property type="entry name" value="TEL2_Regulation"/>
</dbReference>
<accession>A0A4P9YWV4</accession>
<dbReference type="InterPro" id="IPR057348">
    <property type="entry name" value="TELO2_ARM"/>
</dbReference>
<dbReference type="OrthoDB" id="10258062at2759"/>
<dbReference type="AlphaFoldDB" id="A0A4P9YWV4"/>
<reference evidence="4" key="1">
    <citation type="journal article" date="2018" name="Nat. Microbiol.">
        <title>Leveraging single-cell genomics to expand the fungal tree of life.</title>
        <authorList>
            <person name="Ahrendt S.R."/>
            <person name="Quandt C.A."/>
            <person name="Ciobanu D."/>
            <person name="Clum A."/>
            <person name="Salamov A."/>
            <person name="Andreopoulos B."/>
            <person name="Cheng J.F."/>
            <person name="Woyke T."/>
            <person name="Pelin A."/>
            <person name="Henrissat B."/>
            <person name="Reynolds N.K."/>
            <person name="Benny G.L."/>
            <person name="Smith M.E."/>
            <person name="James T.Y."/>
            <person name="Grigoriev I.V."/>
        </authorList>
    </citation>
    <scope>NUCLEOTIDE SEQUENCE [LARGE SCALE GENOMIC DNA]</scope>
    <source>
        <strain evidence="4">Benny S71-1</strain>
    </source>
</reference>
<feature type="region of interest" description="Disordered" evidence="1">
    <location>
        <begin position="131"/>
        <end position="201"/>
    </location>
</feature>
<gene>
    <name evidence="3" type="ORF">SYNPS1DRAFT_30825</name>
</gene>
<feature type="compositionally biased region" description="Acidic residues" evidence="1">
    <location>
        <begin position="156"/>
        <end position="167"/>
    </location>
</feature>
<dbReference type="PANTHER" id="PTHR15830:SF10">
    <property type="entry name" value="TELOMERE LENGTH REGULATION PROTEIN TEL2 HOMOLOG"/>
    <property type="match status" value="1"/>
</dbReference>
<protein>
    <recommendedName>
        <fullName evidence="2">TELO2 ARM repeat domain-containing protein</fullName>
    </recommendedName>
</protein>